<dbReference type="OrthoDB" id="443495at2759"/>
<dbReference type="Proteomes" id="UP000654075">
    <property type="component" value="Unassembled WGS sequence"/>
</dbReference>
<reference evidence="3" key="1">
    <citation type="submission" date="2021-02" db="EMBL/GenBank/DDBJ databases">
        <authorList>
            <person name="Dougan E. K."/>
            <person name="Rhodes N."/>
            <person name="Thang M."/>
            <person name="Chan C."/>
        </authorList>
    </citation>
    <scope>NUCLEOTIDE SEQUENCE</scope>
</reference>
<dbReference type="EMBL" id="CAJNNV010002231">
    <property type="protein sequence ID" value="CAE8586808.1"/>
    <property type="molecule type" value="Genomic_DNA"/>
</dbReference>
<dbReference type="OMA" id="EITEHCQ"/>
<keyword evidence="2" id="KW-0732">Signal</keyword>
<dbReference type="AlphaFoldDB" id="A0A813DIX8"/>
<feature type="compositionally biased region" description="Basic and acidic residues" evidence="1">
    <location>
        <begin position="150"/>
        <end position="162"/>
    </location>
</feature>
<keyword evidence="5" id="KW-1185">Reference proteome</keyword>
<organism evidence="3 5">
    <name type="scientific">Polarella glacialis</name>
    <name type="common">Dinoflagellate</name>
    <dbReference type="NCBI Taxonomy" id="89957"/>
    <lineage>
        <taxon>Eukaryota</taxon>
        <taxon>Sar</taxon>
        <taxon>Alveolata</taxon>
        <taxon>Dinophyceae</taxon>
        <taxon>Suessiales</taxon>
        <taxon>Suessiaceae</taxon>
        <taxon>Polarella</taxon>
    </lineage>
</organism>
<comment type="caution">
    <text evidence="3">The sequence shown here is derived from an EMBL/GenBank/DDBJ whole genome shotgun (WGS) entry which is preliminary data.</text>
</comment>
<evidence type="ECO:0000256" key="2">
    <source>
        <dbReference type="SAM" id="SignalP"/>
    </source>
</evidence>
<dbReference type="Proteomes" id="UP000626109">
    <property type="component" value="Unassembled WGS sequence"/>
</dbReference>
<evidence type="ECO:0000313" key="5">
    <source>
        <dbReference type="Proteomes" id="UP000654075"/>
    </source>
</evidence>
<gene>
    <name evidence="3" type="ORF">PGLA1383_LOCUS5659</name>
    <name evidence="4" type="ORF">PGLA2088_LOCUS5067</name>
</gene>
<evidence type="ECO:0000313" key="3">
    <source>
        <dbReference type="EMBL" id="CAE8586808.1"/>
    </source>
</evidence>
<evidence type="ECO:0000313" key="4">
    <source>
        <dbReference type="EMBL" id="CAE8646736.1"/>
    </source>
</evidence>
<protein>
    <submittedName>
        <fullName evidence="3">Uncharacterized protein</fullName>
    </submittedName>
</protein>
<accession>A0A813DIX8</accession>
<evidence type="ECO:0000256" key="1">
    <source>
        <dbReference type="SAM" id="MobiDB-lite"/>
    </source>
</evidence>
<feature type="non-terminal residue" evidence="3">
    <location>
        <position position="1"/>
    </location>
</feature>
<name>A0A813DIX8_POLGL</name>
<proteinExistence type="predicted"/>
<feature type="region of interest" description="Disordered" evidence="1">
    <location>
        <begin position="120"/>
        <end position="177"/>
    </location>
</feature>
<feature type="chain" id="PRO_5036221863" evidence="2">
    <location>
        <begin position="16"/>
        <end position="177"/>
    </location>
</feature>
<feature type="signal peptide" evidence="2">
    <location>
        <begin position="1"/>
        <end position="15"/>
    </location>
</feature>
<dbReference type="EMBL" id="CAJNNW010004768">
    <property type="protein sequence ID" value="CAE8646736.1"/>
    <property type="molecule type" value="Genomic_DNA"/>
</dbReference>
<sequence length="177" mass="19186">SLGLVGLFALQGANSLSPCDSEAGQVCPSSEGKEVGICLGDPSKHQITDIDGNPREREAGEKPMELGSGCLAFIKVNEVCDAEITEHCQGLFFHGDTMTCLTTWTKPESLGEACKAVLPKQASDDDEVEDADKAEWRAKRKASRASAMKALEEEKARNEKKDTKKKKKKAKKSDDDL</sequence>